<evidence type="ECO:0000256" key="2">
    <source>
        <dbReference type="ARBA" id="ARBA00022448"/>
    </source>
</evidence>
<evidence type="ECO:0000256" key="3">
    <source>
        <dbReference type="ARBA" id="ARBA00022475"/>
    </source>
</evidence>
<keyword evidence="6 7" id="KW-0472">Membrane</keyword>
<comment type="caution">
    <text evidence="8">The sequence shown here is derived from an EMBL/GenBank/DDBJ whole genome shotgun (WGS) entry which is preliminary data.</text>
</comment>
<keyword evidence="3" id="KW-1003">Cell membrane</keyword>
<dbReference type="GO" id="GO:0005886">
    <property type="term" value="C:plasma membrane"/>
    <property type="evidence" value="ECO:0007669"/>
    <property type="project" value="UniProtKB-SubCell"/>
</dbReference>
<evidence type="ECO:0000256" key="1">
    <source>
        <dbReference type="ARBA" id="ARBA00004651"/>
    </source>
</evidence>
<dbReference type="Gene3D" id="1.20.1250.20">
    <property type="entry name" value="MFS general substrate transporter like domains"/>
    <property type="match status" value="1"/>
</dbReference>
<dbReference type="Proteomes" id="UP000321303">
    <property type="component" value="Unassembled WGS sequence"/>
</dbReference>
<keyword evidence="4 7" id="KW-0812">Transmembrane</keyword>
<dbReference type="PANTHER" id="PTHR43266:SF2">
    <property type="entry name" value="MAJOR FACILITATOR SUPERFAMILY (MFS) PROFILE DOMAIN-CONTAINING PROTEIN"/>
    <property type="match status" value="1"/>
</dbReference>
<evidence type="ECO:0008006" key="10">
    <source>
        <dbReference type="Google" id="ProtNLM"/>
    </source>
</evidence>
<organism evidence="8 9">
    <name type="scientific">Halovibrio variabilis</name>
    <dbReference type="NCBI Taxonomy" id="31910"/>
    <lineage>
        <taxon>Bacteria</taxon>
        <taxon>Pseudomonadati</taxon>
        <taxon>Pseudomonadota</taxon>
        <taxon>Gammaproteobacteria</taxon>
        <taxon>Oceanospirillales</taxon>
        <taxon>Halomonadaceae</taxon>
        <taxon>Halovibrio</taxon>
    </lineage>
</organism>
<feature type="transmembrane region" description="Helical" evidence="7">
    <location>
        <begin position="16"/>
        <end position="39"/>
    </location>
</feature>
<keyword evidence="9" id="KW-1185">Reference proteome</keyword>
<feature type="transmembrane region" description="Helical" evidence="7">
    <location>
        <begin position="79"/>
        <end position="99"/>
    </location>
</feature>
<dbReference type="AlphaFoldDB" id="A0A511UIW5"/>
<dbReference type="InterPro" id="IPR036259">
    <property type="entry name" value="MFS_trans_sf"/>
</dbReference>
<dbReference type="InterPro" id="IPR011701">
    <property type="entry name" value="MFS"/>
</dbReference>
<reference evidence="8 9" key="1">
    <citation type="submission" date="2019-07" db="EMBL/GenBank/DDBJ databases">
        <title>Whole genome shotgun sequence of Halomonas variabilis NBRC 102410.</title>
        <authorList>
            <person name="Hosoyama A."/>
            <person name="Uohara A."/>
            <person name="Ohji S."/>
            <person name="Ichikawa N."/>
        </authorList>
    </citation>
    <scope>NUCLEOTIDE SEQUENCE [LARGE SCALE GENOMIC DNA]</scope>
    <source>
        <strain evidence="8 9">NBRC 102410</strain>
    </source>
</reference>
<keyword evidence="5 7" id="KW-1133">Transmembrane helix</keyword>
<feature type="transmembrane region" description="Helical" evidence="7">
    <location>
        <begin position="105"/>
        <end position="124"/>
    </location>
</feature>
<dbReference type="PANTHER" id="PTHR43266">
    <property type="entry name" value="MACROLIDE-EFFLUX PROTEIN"/>
    <property type="match status" value="1"/>
</dbReference>
<evidence type="ECO:0000256" key="4">
    <source>
        <dbReference type="ARBA" id="ARBA00022692"/>
    </source>
</evidence>
<dbReference type="SUPFAM" id="SSF103473">
    <property type="entry name" value="MFS general substrate transporter"/>
    <property type="match status" value="1"/>
</dbReference>
<evidence type="ECO:0000256" key="7">
    <source>
        <dbReference type="SAM" id="Phobius"/>
    </source>
</evidence>
<evidence type="ECO:0000313" key="9">
    <source>
        <dbReference type="Proteomes" id="UP000321303"/>
    </source>
</evidence>
<dbReference type="EMBL" id="BJXV01000001">
    <property type="protein sequence ID" value="GEN26536.1"/>
    <property type="molecule type" value="Genomic_DNA"/>
</dbReference>
<feature type="transmembrane region" description="Helical" evidence="7">
    <location>
        <begin position="136"/>
        <end position="159"/>
    </location>
</feature>
<keyword evidence="2" id="KW-0813">Transport</keyword>
<evidence type="ECO:0000313" key="8">
    <source>
        <dbReference type="EMBL" id="GEN26536.1"/>
    </source>
</evidence>
<dbReference type="Pfam" id="PF07690">
    <property type="entry name" value="MFS_1"/>
    <property type="match status" value="1"/>
</dbReference>
<sequence>MNGYKEGLDEASSHRWFLAGLTALAIWLSMSYSIQQIMLPVTSKEMFGSNTLIGIALGCYSAGAIAASVFIGRIGAKKIGLVAFIGLSFYGFVPLALAYGESKYLILLAYFIGGIGIEAFNIPWFTAIQREVPESLIGRVTSFDFLVSYGVAPITLAIFPYAIDIFGSDYVLYFAGLITIFSSLIALLVPGAITLRDPKKKFKMNLA</sequence>
<feature type="transmembrane region" description="Helical" evidence="7">
    <location>
        <begin position="171"/>
        <end position="195"/>
    </location>
</feature>
<proteinExistence type="predicted"/>
<gene>
    <name evidence="8" type="ORF">HVA01_01820</name>
</gene>
<feature type="transmembrane region" description="Helical" evidence="7">
    <location>
        <begin position="51"/>
        <end position="72"/>
    </location>
</feature>
<name>A0A511UIW5_9GAMM</name>
<accession>A0A511UIW5</accession>
<evidence type="ECO:0000256" key="5">
    <source>
        <dbReference type="ARBA" id="ARBA00022989"/>
    </source>
</evidence>
<comment type="subcellular location">
    <subcellularLocation>
        <location evidence="1">Cell membrane</location>
        <topology evidence="1">Multi-pass membrane protein</topology>
    </subcellularLocation>
</comment>
<protein>
    <recommendedName>
        <fullName evidence="10">Major facilitator superfamily (MFS) profile domain-containing protein</fullName>
    </recommendedName>
</protein>
<evidence type="ECO:0000256" key="6">
    <source>
        <dbReference type="ARBA" id="ARBA00023136"/>
    </source>
</evidence>
<dbReference type="GO" id="GO:0022857">
    <property type="term" value="F:transmembrane transporter activity"/>
    <property type="evidence" value="ECO:0007669"/>
    <property type="project" value="InterPro"/>
</dbReference>